<organism evidence="2 3">
    <name type="scientific">Putridiphycobacter roseus</name>
    <dbReference type="NCBI Taxonomy" id="2219161"/>
    <lineage>
        <taxon>Bacteria</taxon>
        <taxon>Pseudomonadati</taxon>
        <taxon>Bacteroidota</taxon>
        <taxon>Flavobacteriia</taxon>
        <taxon>Flavobacteriales</taxon>
        <taxon>Crocinitomicaceae</taxon>
        <taxon>Putridiphycobacter</taxon>
    </lineage>
</organism>
<proteinExistence type="predicted"/>
<evidence type="ECO:0000256" key="1">
    <source>
        <dbReference type="SAM" id="SignalP"/>
    </source>
</evidence>
<gene>
    <name evidence="2" type="ORF">DNU06_04565</name>
</gene>
<sequence>MMKLWSISICLFLGTGQAFSQNEKAAADWETVRHHEIGLDATGFIKKFTNITGESDFQYPIYQFTYRYKMNVGNIRFGAGGLYAENEFQNLYYGDSTIRKRFTKTLNLRLGWEFKTDISKRWQAFYGVDFRASYGQFRDDNYTYEYQYSLGREYNTETIGIAPLLGFRFKITPRLSLTTEANFSISMTKSKETIKYIPLNDYVPIVEDKELDELKSINGYFDAPLSVILTFDI</sequence>
<evidence type="ECO:0008006" key="4">
    <source>
        <dbReference type="Google" id="ProtNLM"/>
    </source>
</evidence>
<keyword evidence="3" id="KW-1185">Reference proteome</keyword>
<accession>A0A2W1NEM7</accession>
<dbReference type="AlphaFoldDB" id="A0A2W1NEM7"/>
<feature type="signal peptide" evidence="1">
    <location>
        <begin position="1"/>
        <end position="20"/>
    </location>
</feature>
<comment type="caution">
    <text evidence="2">The sequence shown here is derived from an EMBL/GenBank/DDBJ whole genome shotgun (WGS) entry which is preliminary data.</text>
</comment>
<feature type="chain" id="PRO_5015903547" description="DUF481 domain-containing protein" evidence="1">
    <location>
        <begin position="21"/>
        <end position="233"/>
    </location>
</feature>
<name>A0A2W1NEM7_9FLAO</name>
<dbReference type="Proteomes" id="UP000249248">
    <property type="component" value="Unassembled WGS sequence"/>
</dbReference>
<keyword evidence="1" id="KW-0732">Signal</keyword>
<protein>
    <recommendedName>
        <fullName evidence="4">DUF481 domain-containing protein</fullName>
    </recommendedName>
</protein>
<evidence type="ECO:0000313" key="2">
    <source>
        <dbReference type="EMBL" id="PZE17895.1"/>
    </source>
</evidence>
<reference evidence="2 3" key="1">
    <citation type="submission" date="2018-06" db="EMBL/GenBank/DDBJ databases">
        <title>The draft genome sequence of Crocinitomix sp. SM1701.</title>
        <authorList>
            <person name="Zhang X."/>
        </authorList>
    </citation>
    <scope>NUCLEOTIDE SEQUENCE [LARGE SCALE GENOMIC DNA]</scope>
    <source>
        <strain evidence="2 3">SM1701</strain>
    </source>
</reference>
<evidence type="ECO:0000313" key="3">
    <source>
        <dbReference type="Proteomes" id="UP000249248"/>
    </source>
</evidence>
<dbReference type="RefSeq" id="WP_111062046.1">
    <property type="nucleotide sequence ID" value="NZ_JBHUCU010000002.1"/>
</dbReference>
<dbReference type="OrthoDB" id="884194at2"/>
<dbReference type="EMBL" id="QKSB01000002">
    <property type="protein sequence ID" value="PZE17895.1"/>
    <property type="molecule type" value="Genomic_DNA"/>
</dbReference>